<keyword evidence="2" id="KW-1185">Reference proteome</keyword>
<evidence type="ECO:0000313" key="1">
    <source>
        <dbReference type="EMBL" id="BCJ92075.1"/>
    </source>
</evidence>
<sequence length="57" mass="5196">MKANNMPGITAIRTTTADAAAAVIAAGAAAAGGVMAAASAGAPRILSGAGTNPGVMN</sequence>
<reference evidence="1 2" key="1">
    <citation type="submission" date="2020-08" db="EMBL/GenBank/DDBJ databases">
        <title>Genome sequence of Rhizobiales bacterium strain IZ6.</title>
        <authorList>
            <person name="Nakai R."/>
            <person name="Naganuma T."/>
        </authorList>
    </citation>
    <scope>NUCLEOTIDE SEQUENCE [LARGE SCALE GENOMIC DNA]</scope>
    <source>
        <strain evidence="1 2">IZ6</strain>
    </source>
</reference>
<proteinExistence type="predicted"/>
<dbReference type="AlphaFoldDB" id="A0A6S6QWY3"/>
<dbReference type="Proteomes" id="UP000515317">
    <property type="component" value="Chromosome"/>
</dbReference>
<dbReference type="KEGG" id="tso:IZ6_28100"/>
<dbReference type="EMBL" id="AP023361">
    <property type="protein sequence ID" value="BCJ92075.1"/>
    <property type="molecule type" value="Genomic_DNA"/>
</dbReference>
<protein>
    <submittedName>
        <fullName evidence="1">Uncharacterized protein</fullName>
    </submittedName>
</protein>
<name>A0A6S6QWY3_9HYPH</name>
<accession>A0A6S6QWY3</accession>
<organism evidence="1 2">
    <name type="scientific">Terrihabitans soli</name>
    <dbReference type="NCBI Taxonomy" id="708113"/>
    <lineage>
        <taxon>Bacteria</taxon>
        <taxon>Pseudomonadati</taxon>
        <taxon>Pseudomonadota</taxon>
        <taxon>Alphaproteobacteria</taxon>
        <taxon>Hyphomicrobiales</taxon>
        <taxon>Terrihabitans</taxon>
    </lineage>
</organism>
<evidence type="ECO:0000313" key="2">
    <source>
        <dbReference type="Proteomes" id="UP000515317"/>
    </source>
</evidence>
<gene>
    <name evidence="1" type="ORF">IZ6_28100</name>
</gene>